<evidence type="ECO:0008006" key="4">
    <source>
        <dbReference type="Google" id="ProtNLM"/>
    </source>
</evidence>
<dbReference type="eggNOG" id="ENOG5032ZR3">
    <property type="taxonomic scope" value="Bacteria"/>
</dbReference>
<comment type="caution">
    <text evidence="2">The sequence shown here is derived from an EMBL/GenBank/DDBJ whole genome shotgun (WGS) entry which is preliminary data.</text>
</comment>
<protein>
    <recommendedName>
        <fullName evidence="4">DUF3530 domain-containing protein</fullName>
    </recommendedName>
</protein>
<dbReference type="EMBL" id="AKKU01000025">
    <property type="protein sequence ID" value="EIW88189.1"/>
    <property type="molecule type" value="Genomic_DNA"/>
</dbReference>
<dbReference type="InterPro" id="IPR022529">
    <property type="entry name" value="DUF3530"/>
</dbReference>
<dbReference type="Pfam" id="PF12048">
    <property type="entry name" value="DUF3530"/>
    <property type="match status" value="1"/>
</dbReference>
<dbReference type="PATRIC" id="fig|1195246.3.peg.2652"/>
<dbReference type="Proteomes" id="UP000035062">
    <property type="component" value="Unassembled WGS sequence"/>
</dbReference>
<evidence type="ECO:0000313" key="2">
    <source>
        <dbReference type="EMBL" id="EIW88189.1"/>
    </source>
</evidence>
<evidence type="ECO:0000256" key="1">
    <source>
        <dbReference type="SAM" id="SignalP"/>
    </source>
</evidence>
<gene>
    <name evidence="2" type="ORF">AGRI_13336</name>
</gene>
<proteinExistence type="predicted"/>
<dbReference type="STRING" id="1195246.AGRI_13336"/>
<keyword evidence="3" id="KW-1185">Reference proteome</keyword>
<organism evidence="2 3">
    <name type="scientific">Alishewanella agri BL06</name>
    <dbReference type="NCBI Taxonomy" id="1195246"/>
    <lineage>
        <taxon>Bacteria</taxon>
        <taxon>Pseudomonadati</taxon>
        <taxon>Pseudomonadota</taxon>
        <taxon>Gammaproteobacteria</taxon>
        <taxon>Alteromonadales</taxon>
        <taxon>Alteromonadaceae</taxon>
        <taxon>Alishewanella</taxon>
    </lineage>
</organism>
<feature type="signal peptide" evidence="1">
    <location>
        <begin position="1"/>
        <end position="21"/>
    </location>
</feature>
<dbReference type="AlphaFoldDB" id="I9P0G3"/>
<reference evidence="2 3" key="1">
    <citation type="journal article" date="2012" name="J. Bacteriol.">
        <title>Genome Sequence of Pectin-Degrading Alishewanella agri, Isolated from Landfill Soil.</title>
        <authorList>
            <person name="Kim J."/>
            <person name="Jung J."/>
            <person name="Sung J.S."/>
            <person name="Chun J."/>
            <person name="Park W."/>
        </authorList>
    </citation>
    <scope>NUCLEOTIDE SEQUENCE [LARGE SCALE GENOMIC DNA]</scope>
    <source>
        <strain evidence="2 3">BL06</strain>
    </source>
</reference>
<name>I9P0G3_9ALTE</name>
<accession>I9P0G3</accession>
<feature type="chain" id="PRO_5003722867" description="DUF3530 domain-containing protein" evidence="1">
    <location>
        <begin position="22"/>
        <end position="247"/>
    </location>
</feature>
<sequence length="247" mass="27540">MKLAACLTLAGILSYPVTNQAAVWQDLQRQYPQQSLQQLQSATLSIQVLQLPAQTAVVRGTLLLLPAAGRHPYSPDLFHTLQQLSAEGWQLVFMPAPDTTPPDVARQALLNTELRARWQLVQPLLQRPVVVIAQGEVAGTLNLALAEDKDTQFQLDALVSLGAYLSDPKLDNQLQQHIAQQNLPVLDLLTQADHPGAIRGAEQRQQLARTLQTPFYRQRALNDFSYHSSQQQWLLREISGWLKTSGF</sequence>
<keyword evidence="1" id="KW-0732">Signal</keyword>
<evidence type="ECO:0000313" key="3">
    <source>
        <dbReference type="Proteomes" id="UP000035062"/>
    </source>
</evidence>